<dbReference type="Proteomes" id="UP001500454">
    <property type="component" value="Unassembled WGS sequence"/>
</dbReference>
<evidence type="ECO:0000313" key="3">
    <source>
        <dbReference type="Proteomes" id="UP001500454"/>
    </source>
</evidence>
<evidence type="ECO:0000256" key="1">
    <source>
        <dbReference type="SAM" id="Coils"/>
    </source>
</evidence>
<accession>A0ABP8JKQ0</accession>
<keyword evidence="3" id="KW-1185">Reference proteome</keyword>
<name>A0ABP8JKQ0_9BACT</name>
<dbReference type="EMBL" id="BAABHA010000015">
    <property type="protein sequence ID" value="GAA4392095.1"/>
    <property type="molecule type" value="Genomic_DNA"/>
</dbReference>
<evidence type="ECO:0000313" key="2">
    <source>
        <dbReference type="EMBL" id="GAA4392095.1"/>
    </source>
</evidence>
<keyword evidence="1" id="KW-0175">Coiled coil</keyword>
<organism evidence="2 3">
    <name type="scientific">Hymenobacter koreensis</name>
    <dbReference type="NCBI Taxonomy" id="1084523"/>
    <lineage>
        <taxon>Bacteria</taxon>
        <taxon>Pseudomonadati</taxon>
        <taxon>Bacteroidota</taxon>
        <taxon>Cytophagia</taxon>
        <taxon>Cytophagales</taxon>
        <taxon>Hymenobacteraceae</taxon>
        <taxon>Hymenobacter</taxon>
    </lineage>
</organism>
<gene>
    <name evidence="2" type="ORF">GCM10023186_42170</name>
</gene>
<dbReference type="RefSeq" id="WP_345227477.1">
    <property type="nucleotide sequence ID" value="NZ_BAABHA010000015.1"/>
</dbReference>
<protein>
    <submittedName>
        <fullName evidence="2">Uncharacterized protein</fullName>
    </submittedName>
</protein>
<sequence length="367" mass="40501">MSAAEAIVRPITTDEPSVAYQRKGEPIRNAINQLKGLAPAAKAILIEACWLYENGGKQECHASNEHFASVANCHANSASRHLVALDKIGVLKTAFPKGDFRFRTLTPSPELRRAYTTGNTEALNTLLKGSKHPVESPLNIVSKALSTQCLPTTVITTEQKTEETLLLPNSEAELREQLNAATAALAAAKAEIEELVIKAEIERNTTRDVARQLTQETEARMKAEDELVAAKKKANDWAAKKNEEVQALKDQLKKKSEWVAKMCLMADSPLADFSVFEQQFLALKDTRFARADLQHYHEALLSWSKSKGEKRIDWVEAVRGSMRRDLDKGQLVIHTAKGTVVQNAAVAATGSNYSPDKIAAQQTKVYR</sequence>
<proteinExistence type="predicted"/>
<reference evidence="3" key="1">
    <citation type="journal article" date="2019" name="Int. J. Syst. Evol. Microbiol.">
        <title>The Global Catalogue of Microorganisms (GCM) 10K type strain sequencing project: providing services to taxonomists for standard genome sequencing and annotation.</title>
        <authorList>
            <consortium name="The Broad Institute Genomics Platform"/>
            <consortium name="The Broad Institute Genome Sequencing Center for Infectious Disease"/>
            <person name="Wu L."/>
            <person name="Ma J."/>
        </authorList>
    </citation>
    <scope>NUCLEOTIDE SEQUENCE [LARGE SCALE GENOMIC DNA]</scope>
    <source>
        <strain evidence="3">JCM 17924</strain>
    </source>
</reference>
<comment type="caution">
    <text evidence="2">The sequence shown here is derived from an EMBL/GenBank/DDBJ whole genome shotgun (WGS) entry which is preliminary data.</text>
</comment>
<feature type="coiled-coil region" evidence="1">
    <location>
        <begin position="171"/>
        <end position="240"/>
    </location>
</feature>